<accession>A0A212KIS7</accession>
<name>A0A212KIS7_9BACT</name>
<dbReference type="Pfam" id="PF13439">
    <property type="entry name" value="Glyco_transf_4"/>
    <property type="match status" value="1"/>
</dbReference>
<evidence type="ECO:0008006" key="4">
    <source>
        <dbReference type="Google" id="ProtNLM"/>
    </source>
</evidence>
<reference evidence="3" key="1">
    <citation type="submission" date="2016-04" db="EMBL/GenBank/DDBJ databases">
        <authorList>
            <person name="Evans L.H."/>
            <person name="Alamgir A."/>
            <person name="Owens N."/>
            <person name="Weber N.D."/>
            <person name="Virtaneva K."/>
            <person name="Barbian K."/>
            <person name="Babar A."/>
            <person name="Rosenke K."/>
        </authorList>
    </citation>
    <scope>NUCLEOTIDE SEQUENCE</scope>
    <source>
        <strain evidence="3">92-2</strain>
    </source>
</reference>
<proteinExistence type="predicted"/>
<dbReference type="AlphaFoldDB" id="A0A212KIS7"/>
<dbReference type="GO" id="GO:0016757">
    <property type="term" value="F:glycosyltransferase activity"/>
    <property type="evidence" value="ECO:0007669"/>
    <property type="project" value="InterPro"/>
</dbReference>
<evidence type="ECO:0000313" key="3">
    <source>
        <dbReference type="EMBL" id="SBW11551.1"/>
    </source>
</evidence>
<evidence type="ECO:0000259" key="2">
    <source>
        <dbReference type="Pfam" id="PF13439"/>
    </source>
</evidence>
<dbReference type="Gene3D" id="3.40.50.2000">
    <property type="entry name" value="Glycogen Phosphorylase B"/>
    <property type="match status" value="2"/>
</dbReference>
<feature type="domain" description="Glycosyltransferase subfamily 4-like N-terminal" evidence="2">
    <location>
        <begin position="32"/>
        <end position="168"/>
    </location>
</feature>
<dbReference type="PANTHER" id="PTHR12526">
    <property type="entry name" value="GLYCOSYLTRANSFERASE"/>
    <property type="match status" value="1"/>
</dbReference>
<feature type="domain" description="Glycosyl transferase family 1" evidence="1">
    <location>
        <begin position="190"/>
        <end position="347"/>
    </location>
</feature>
<protein>
    <recommendedName>
        <fullName evidence="4">Glycosyl transferase group 1</fullName>
    </recommendedName>
</protein>
<dbReference type="Pfam" id="PF00534">
    <property type="entry name" value="Glycos_transf_1"/>
    <property type="match status" value="1"/>
</dbReference>
<dbReference type="RefSeq" id="WP_306666375.1">
    <property type="nucleotide sequence ID" value="NZ_LT598928.1"/>
</dbReference>
<dbReference type="InterPro" id="IPR028098">
    <property type="entry name" value="Glyco_trans_4-like_N"/>
</dbReference>
<evidence type="ECO:0000259" key="1">
    <source>
        <dbReference type="Pfam" id="PF00534"/>
    </source>
</evidence>
<dbReference type="EMBL" id="FLUP01000002">
    <property type="protein sequence ID" value="SBW11551.1"/>
    <property type="molecule type" value="Genomic_DNA"/>
</dbReference>
<gene>
    <name evidence="3" type="ORF">KM92DES2_20110</name>
</gene>
<organism evidence="3">
    <name type="scientific">uncultured Desulfovibrio sp</name>
    <dbReference type="NCBI Taxonomy" id="167968"/>
    <lineage>
        <taxon>Bacteria</taxon>
        <taxon>Pseudomonadati</taxon>
        <taxon>Thermodesulfobacteriota</taxon>
        <taxon>Desulfovibrionia</taxon>
        <taxon>Desulfovibrionales</taxon>
        <taxon>Desulfovibrionaceae</taxon>
        <taxon>Desulfovibrio</taxon>
        <taxon>environmental samples</taxon>
    </lineage>
</organism>
<dbReference type="SUPFAM" id="SSF53756">
    <property type="entry name" value="UDP-Glycosyltransferase/glycogen phosphorylase"/>
    <property type="match status" value="1"/>
</dbReference>
<sequence length="437" mass="48084">METGLSAPPSAALAGQRSLRICILFDMHYWLYGGGPKFTWELAHAMIARGHEVSIYSSATSKKEPPYKFDARIRMFRVSLSDKHENIALLRKKISQENYDVALSMQGGAMQLYWAVVLMGTGIPLVYSEHSFPARVEQFWSRAGRLAAMSGADAIHLLLPEFINSLPAWLHDRVTFIPNSAPDVVAPAAKHQTKPLTLVSLGRFAAVKQIPLLVEAFGLLHDRFPDWMLDIWGYGEEENAILKAIAQSPAKSAIRMRGIADLALGIFAQAQLFCIPSRCEGFGLTVLEAMSQGTPAIGFAGCAGVNHIIKDGENGLLAPEMTPQSLADTLAKAMGSAALRNTLAQGALKTAQEYAPGPIFDQWEALLLSTASSKGHTRMDAFSEEPFASMARLSAAARREWLFRDFGRPWPGTLRWYAEAARTAASKLWKSFQRRFE</sequence>
<dbReference type="InterPro" id="IPR001296">
    <property type="entry name" value="Glyco_trans_1"/>
</dbReference>